<dbReference type="Proteomes" id="UP000680588">
    <property type="component" value="Chromosome"/>
</dbReference>
<evidence type="ECO:0000313" key="3">
    <source>
        <dbReference type="Proteomes" id="UP000680588"/>
    </source>
</evidence>
<dbReference type="KEGG" id="asun:KG104_03390"/>
<reference evidence="2" key="1">
    <citation type="submission" date="2021-06" db="EMBL/GenBank/DDBJ databases">
        <title>Novel species in genus Arthrobacter.</title>
        <authorList>
            <person name="Zhang G."/>
        </authorList>
    </citation>
    <scope>NUCLEOTIDE SEQUENCE</scope>
    <source>
        <strain evidence="2">Zg-ZUI122</strain>
    </source>
</reference>
<accession>A0A975S6R9</accession>
<dbReference type="AlphaFoldDB" id="A0A975S6R9"/>
<feature type="region of interest" description="Disordered" evidence="1">
    <location>
        <begin position="77"/>
        <end position="104"/>
    </location>
</feature>
<organism evidence="2 3">
    <name type="scientific">Arthrobacter sunyaminii</name>
    <dbReference type="NCBI Taxonomy" id="2816859"/>
    <lineage>
        <taxon>Bacteria</taxon>
        <taxon>Bacillati</taxon>
        <taxon>Actinomycetota</taxon>
        <taxon>Actinomycetes</taxon>
        <taxon>Micrococcales</taxon>
        <taxon>Micrococcaceae</taxon>
        <taxon>Arthrobacter</taxon>
    </lineage>
</organism>
<feature type="compositionally biased region" description="Basic and acidic residues" evidence="1">
    <location>
        <begin position="93"/>
        <end position="104"/>
    </location>
</feature>
<proteinExistence type="predicted"/>
<sequence>MQENEPGLFDLDGVSEVRHEEPLITDQQVDSIREAFANARIMSMEERQEIIESCTVRSVANIRELQAREVRRVLKRINDRKNSKGPDTGSSWDNRDEDTWIDKL</sequence>
<gene>
    <name evidence="2" type="ORF">KG104_03390</name>
</gene>
<evidence type="ECO:0000313" key="2">
    <source>
        <dbReference type="EMBL" id="QWQ36856.1"/>
    </source>
</evidence>
<protein>
    <submittedName>
        <fullName evidence="2">Uncharacterized protein</fullName>
    </submittedName>
</protein>
<dbReference type="EMBL" id="CP076456">
    <property type="protein sequence ID" value="QWQ36856.1"/>
    <property type="molecule type" value="Genomic_DNA"/>
</dbReference>
<name>A0A975S6R9_9MICC</name>
<dbReference type="RefSeq" id="WP_207347265.1">
    <property type="nucleotide sequence ID" value="NZ_CP076456.1"/>
</dbReference>
<evidence type="ECO:0000256" key="1">
    <source>
        <dbReference type="SAM" id="MobiDB-lite"/>
    </source>
</evidence>
<keyword evidence="3" id="KW-1185">Reference proteome</keyword>